<dbReference type="GO" id="GO:0003924">
    <property type="term" value="F:GTPase activity"/>
    <property type="evidence" value="ECO:0007669"/>
    <property type="project" value="InterPro"/>
</dbReference>
<dbReference type="PANTHER" id="PTHR10751">
    <property type="entry name" value="GUANYLATE BINDING PROTEIN"/>
    <property type="match status" value="1"/>
</dbReference>
<evidence type="ECO:0000256" key="3">
    <source>
        <dbReference type="ARBA" id="ARBA00023134"/>
    </source>
</evidence>
<organism evidence="7 8">
    <name type="scientific">Desmophyllum pertusum</name>
    <dbReference type="NCBI Taxonomy" id="174260"/>
    <lineage>
        <taxon>Eukaryota</taxon>
        <taxon>Metazoa</taxon>
        <taxon>Cnidaria</taxon>
        <taxon>Anthozoa</taxon>
        <taxon>Hexacorallia</taxon>
        <taxon>Scleractinia</taxon>
        <taxon>Caryophylliina</taxon>
        <taxon>Caryophylliidae</taxon>
        <taxon>Desmophyllum</taxon>
    </lineage>
</organism>
<evidence type="ECO:0000313" key="7">
    <source>
        <dbReference type="EMBL" id="KAJ7322777.1"/>
    </source>
</evidence>
<accession>A0A9W9YBG0</accession>
<gene>
    <name evidence="7" type="ORF">OS493_032961</name>
</gene>
<dbReference type="SUPFAM" id="SSF48340">
    <property type="entry name" value="Interferon-induced guanylate-binding protein 1 (GBP1), C-terminal domain"/>
    <property type="match status" value="1"/>
</dbReference>
<evidence type="ECO:0000256" key="5">
    <source>
        <dbReference type="SAM" id="MobiDB-lite"/>
    </source>
</evidence>
<proteinExistence type="inferred from homology"/>
<evidence type="ECO:0000259" key="6">
    <source>
        <dbReference type="PROSITE" id="PS51715"/>
    </source>
</evidence>
<evidence type="ECO:0000256" key="2">
    <source>
        <dbReference type="ARBA" id="ARBA00022801"/>
    </source>
</evidence>
<dbReference type="Pfam" id="PF02841">
    <property type="entry name" value="GBP_C"/>
    <property type="match status" value="1"/>
</dbReference>
<dbReference type="InterPro" id="IPR027417">
    <property type="entry name" value="P-loop_NTPase"/>
</dbReference>
<feature type="compositionally biased region" description="Basic residues" evidence="5">
    <location>
        <begin position="645"/>
        <end position="654"/>
    </location>
</feature>
<keyword evidence="1" id="KW-0547">Nucleotide-binding</keyword>
<evidence type="ECO:0000313" key="8">
    <source>
        <dbReference type="Proteomes" id="UP001163046"/>
    </source>
</evidence>
<dbReference type="EMBL" id="MU827819">
    <property type="protein sequence ID" value="KAJ7322777.1"/>
    <property type="molecule type" value="Genomic_DNA"/>
</dbReference>
<dbReference type="Gene3D" id="1.20.1000.10">
    <property type="entry name" value="Guanylate-binding protein, C-terminal domain"/>
    <property type="match status" value="1"/>
</dbReference>
<sequence length="654" mass="74163">MSENCAVPLCLPNNSKWDEQTGEYSRDEDQDRTSLYVIDAALERLRNVKGPVCVVSIAGPCRKGKSYILSKVFDQGEVFPLGHELDPETMGIWMWIVPEKFQDSSGQEFTVVLLDSEGIDAVSGEGSDDHCIFTLTILLASVLIYNSAGVPTRTDLDGLEYIMKLSQRIQIHSGGQTAGAVEGSADDQKIFHKTFPSFVWLLRDVVLALPKGCHNIKDYFLTRVFKTSSGSKTDKAKMVAESILSYFPGFDAFKLPPPSSDPDVVLNLNRDEVQDDINKSFLRGVDELKSSLRSKLAPKHSFNEGEFVTGEALATMVTSYVTALNTPGTVPNVQNAWDVFVSTKCTQAKAAATESYDKTMDSEMSGKLPCERDDVRKAQLTALDMALKLFEEETFGISSSNIEKYLNDLTAYMENGLNCWQERNTRLTKESCHQLLLGLKRQHLDPVLTQLRGKDGAQMSFAEIMACYSSIEQGFKSEAIGAEDVCAQVFLDFHPELQAEMEKHMEHLQQLKDFDENLAYEKEAKAQELEQRKRVEEEKARLEEERRMKEREMELLKAKQEEEKRRLEEQMRSAMEAQREQMQNMMRANMDELQRERQHVADQNKTMKDAMEGMQRSLNERNGQITNLQRQIQEIANRPPPPPPARKKKRCVVM</sequence>
<evidence type="ECO:0000256" key="4">
    <source>
        <dbReference type="PROSITE-ProRule" id="PRU01052"/>
    </source>
</evidence>
<protein>
    <recommendedName>
        <fullName evidence="6">GB1/RHD3-type G domain-containing protein</fullName>
    </recommendedName>
</protein>
<keyword evidence="8" id="KW-1185">Reference proteome</keyword>
<dbReference type="SUPFAM" id="SSF52540">
    <property type="entry name" value="P-loop containing nucleoside triphosphate hydrolases"/>
    <property type="match status" value="1"/>
</dbReference>
<evidence type="ECO:0000256" key="1">
    <source>
        <dbReference type="ARBA" id="ARBA00022741"/>
    </source>
</evidence>
<dbReference type="GO" id="GO:0005525">
    <property type="term" value="F:GTP binding"/>
    <property type="evidence" value="ECO:0007669"/>
    <property type="project" value="UniProtKB-KW"/>
</dbReference>
<dbReference type="InterPro" id="IPR030386">
    <property type="entry name" value="G_GB1_RHD3_dom"/>
</dbReference>
<keyword evidence="2" id="KW-0378">Hydrolase</keyword>
<feature type="region of interest" description="Disordered" evidence="5">
    <location>
        <begin position="633"/>
        <end position="654"/>
    </location>
</feature>
<dbReference type="InterPro" id="IPR015894">
    <property type="entry name" value="Guanylate-bd_N"/>
</dbReference>
<dbReference type="PROSITE" id="PS51715">
    <property type="entry name" value="G_GB1_RHD3"/>
    <property type="match status" value="1"/>
</dbReference>
<name>A0A9W9YBG0_9CNID</name>
<dbReference type="InterPro" id="IPR003191">
    <property type="entry name" value="Guanylate-bd/ATL_C"/>
</dbReference>
<comment type="similarity">
    <text evidence="4">Belongs to the TRAFAC class dynamin-like GTPase superfamily. GB1/RHD3 GTPase family.</text>
</comment>
<reference evidence="7" key="1">
    <citation type="submission" date="2023-01" db="EMBL/GenBank/DDBJ databases">
        <title>Genome assembly of the deep-sea coral Lophelia pertusa.</title>
        <authorList>
            <person name="Herrera S."/>
            <person name="Cordes E."/>
        </authorList>
    </citation>
    <scope>NUCLEOTIDE SEQUENCE</scope>
    <source>
        <strain evidence="7">USNM1676648</strain>
        <tissue evidence="7">Polyp</tissue>
    </source>
</reference>
<feature type="domain" description="GB1/RHD3-type G" evidence="6">
    <location>
        <begin position="49"/>
        <end position="204"/>
    </location>
</feature>
<dbReference type="OrthoDB" id="2135133at2759"/>
<comment type="caution">
    <text evidence="7">The sequence shown here is derived from an EMBL/GenBank/DDBJ whole genome shotgun (WGS) entry which is preliminary data.</text>
</comment>
<dbReference type="Gene3D" id="3.40.50.300">
    <property type="entry name" value="P-loop containing nucleotide triphosphate hydrolases"/>
    <property type="match status" value="1"/>
</dbReference>
<dbReference type="InterPro" id="IPR036543">
    <property type="entry name" value="Guanylate-bd_C_sf"/>
</dbReference>
<keyword evidence="3" id="KW-0342">GTP-binding</keyword>
<dbReference type="Pfam" id="PF02263">
    <property type="entry name" value="GBP"/>
    <property type="match status" value="1"/>
</dbReference>
<dbReference type="AlphaFoldDB" id="A0A9W9YBG0"/>
<dbReference type="Proteomes" id="UP001163046">
    <property type="component" value="Unassembled WGS sequence"/>
</dbReference>